<dbReference type="Pfam" id="PF00046">
    <property type="entry name" value="Homeodomain"/>
    <property type="match status" value="1"/>
</dbReference>
<dbReference type="PROSITE" id="PS50071">
    <property type="entry name" value="HOMEOBOX_2"/>
    <property type="match status" value="1"/>
</dbReference>
<dbReference type="SUPFAM" id="SSF46689">
    <property type="entry name" value="Homeodomain-like"/>
    <property type="match status" value="1"/>
</dbReference>
<evidence type="ECO:0000256" key="4">
    <source>
        <dbReference type="PROSITE-ProRule" id="PRU00108"/>
    </source>
</evidence>
<evidence type="ECO:0000313" key="8">
    <source>
        <dbReference type="EMBL" id="APD15675.1"/>
    </source>
</evidence>
<accession>A0A1J0M5M3</accession>
<feature type="DNA-binding region" description="Homeobox" evidence="4">
    <location>
        <begin position="3"/>
        <end position="37"/>
    </location>
</feature>
<feature type="region of interest" description="Disordered" evidence="6">
    <location>
        <begin position="53"/>
        <end position="95"/>
    </location>
</feature>
<dbReference type="GO" id="GO:0000981">
    <property type="term" value="F:DNA-binding transcription factor activity, RNA polymerase II-specific"/>
    <property type="evidence" value="ECO:0007669"/>
    <property type="project" value="InterPro"/>
</dbReference>
<dbReference type="AlphaFoldDB" id="A0A1J0M5M3"/>
<proteinExistence type="evidence at transcript level"/>
<comment type="subcellular location">
    <subcellularLocation>
        <location evidence="4 5">Nucleus</location>
    </subcellularLocation>
</comment>
<sequence length="130" mass="15122">MYLSRLRRIEIATYLGLSEKQVKIWFQNRRVKYKKEESSEPEDKCRCLRTCGTRRNRSDNSESSFTEHDIDTYSDSSRCLDRPSHGGYLSRDKHMKCDSDQFGNDDVTSTDDSFSNDASESQITDKINVT</sequence>
<dbReference type="InterPro" id="IPR000047">
    <property type="entry name" value="HTH_motif"/>
</dbReference>
<name>A0A1J0M5M3_9MOLL</name>
<feature type="compositionally biased region" description="Basic and acidic residues" evidence="6">
    <location>
        <begin position="56"/>
        <end position="71"/>
    </location>
</feature>
<dbReference type="PRINTS" id="PR00031">
    <property type="entry name" value="HTHREPRESSR"/>
</dbReference>
<dbReference type="CDD" id="cd00086">
    <property type="entry name" value="homeodomain"/>
    <property type="match status" value="1"/>
</dbReference>
<dbReference type="PANTHER" id="PTHR45664">
    <property type="entry name" value="PROTEIN ZERKNUELLT 1-RELATED"/>
    <property type="match status" value="1"/>
</dbReference>
<dbReference type="GO" id="GO:0005634">
    <property type="term" value="C:nucleus"/>
    <property type="evidence" value="ECO:0007669"/>
    <property type="project" value="UniProtKB-SubCell"/>
</dbReference>
<dbReference type="PANTHER" id="PTHR45664:SF20">
    <property type="entry name" value="AGAP001560-PA"/>
    <property type="match status" value="1"/>
</dbReference>
<reference evidence="8" key="2">
    <citation type="submission" date="2016-06" db="EMBL/GenBank/DDBJ databases">
        <authorList>
            <person name="Kjaerup R.B."/>
            <person name="Dalgaard T.S."/>
            <person name="Juul-Madsen H.R."/>
        </authorList>
    </citation>
    <scope>NUCLEOTIDE SEQUENCE</scope>
</reference>
<gene>
    <name evidence="8" type="primary">Gsx</name>
</gene>
<keyword evidence="2 4" id="KW-0371">Homeobox</keyword>
<evidence type="ECO:0000259" key="7">
    <source>
        <dbReference type="PROSITE" id="PS50071"/>
    </source>
</evidence>
<organism evidence="8">
    <name type="scientific">Gymnomenia pellucida</name>
    <dbReference type="NCBI Taxonomy" id="1918950"/>
    <lineage>
        <taxon>Eukaryota</taxon>
        <taxon>Metazoa</taxon>
        <taxon>Spiralia</taxon>
        <taxon>Lophotrochozoa</taxon>
        <taxon>Mollusca</taxon>
        <taxon>Aplacophora</taxon>
        <taxon>Solenogastres</taxon>
        <taxon>Pholidoskepia</taxon>
        <taxon>Gymnomeniidae</taxon>
        <taxon>Gymnomenia</taxon>
    </lineage>
</organism>
<dbReference type="PROSITE" id="PS00027">
    <property type="entry name" value="HOMEOBOX_1"/>
    <property type="match status" value="1"/>
</dbReference>
<dbReference type="InterPro" id="IPR009057">
    <property type="entry name" value="Homeodomain-like_sf"/>
</dbReference>
<keyword evidence="1 4" id="KW-0238">DNA-binding</keyword>
<feature type="compositionally biased region" description="Basic and acidic residues" evidence="6">
    <location>
        <begin position="78"/>
        <end position="95"/>
    </location>
</feature>
<dbReference type="InterPro" id="IPR001356">
    <property type="entry name" value="HD"/>
</dbReference>
<evidence type="ECO:0000256" key="5">
    <source>
        <dbReference type="RuleBase" id="RU000682"/>
    </source>
</evidence>
<dbReference type="Gene3D" id="1.10.10.60">
    <property type="entry name" value="Homeodomain-like"/>
    <property type="match status" value="1"/>
</dbReference>
<dbReference type="GO" id="GO:0000978">
    <property type="term" value="F:RNA polymerase II cis-regulatory region sequence-specific DNA binding"/>
    <property type="evidence" value="ECO:0007669"/>
    <property type="project" value="TreeGrafter"/>
</dbReference>
<protein>
    <submittedName>
        <fullName evidence="8">Homeobox parahox Gsx</fullName>
    </submittedName>
</protein>
<feature type="region of interest" description="Disordered" evidence="6">
    <location>
        <begin position="108"/>
        <end position="130"/>
    </location>
</feature>
<evidence type="ECO:0000256" key="2">
    <source>
        <dbReference type="ARBA" id="ARBA00023155"/>
    </source>
</evidence>
<reference evidence="8" key="1">
    <citation type="journal article" date="2016" name="BMC Genomics">
        <title>Comparative transcriptomics enlarges the toolkit of known developmental genes in mollusks.</title>
        <authorList>
            <person name="De Oliveira A.L."/>
            <person name="Wollesen T."/>
            <person name="Kristof A."/>
            <person name="Scherholz M."/>
            <person name="Redl E."/>
            <person name="Todt C."/>
            <person name="Bleidorn C."/>
            <person name="Wanninger A."/>
        </authorList>
    </citation>
    <scope>NUCLEOTIDE SEQUENCE</scope>
</reference>
<dbReference type="SMART" id="SM00389">
    <property type="entry name" value="HOX"/>
    <property type="match status" value="1"/>
</dbReference>
<evidence type="ECO:0000256" key="6">
    <source>
        <dbReference type="SAM" id="MobiDB-lite"/>
    </source>
</evidence>
<feature type="domain" description="Homeobox" evidence="7">
    <location>
        <begin position="1"/>
        <end position="36"/>
    </location>
</feature>
<dbReference type="InterPro" id="IPR017970">
    <property type="entry name" value="Homeobox_CS"/>
</dbReference>
<evidence type="ECO:0000256" key="3">
    <source>
        <dbReference type="ARBA" id="ARBA00023242"/>
    </source>
</evidence>
<evidence type="ECO:0000256" key="1">
    <source>
        <dbReference type="ARBA" id="ARBA00023125"/>
    </source>
</evidence>
<dbReference type="EMBL" id="KX365112">
    <property type="protein sequence ID" value="APD15675.1"/>
    <property type="molecule type" value="mRNA"/>
</dbReference>
<keyword evidence="3 4" id="KW-0539">Nucleus</keyword>